<evidence type="ECO:0000256" key="2">
    <source>
        <dbReference type="ARBA" id="ARBA00006228"/>
    </source>
</evidence>
<accession>A0A923MVN6</accession>
<keyword evidence="6" id="KW-0472">Membrane</keyword>
<comment type="subcellular location">
    <subcellularLocation>
        <location evidence="1">Cell membrane</location>
        <topology evidence="1">Multi-pass membrane protein</topology>
    </subcellularLocation>
</comment>
<sequence length="162" mass="17597">MRRWFPSLPLSAGLLALWLLLNDSVAPADLLLGAILAFLAPLVAAPLKPAGPRLRKPLVLARLVLRVGRDVVVSALEVAAGVLRAGRHAPRGRFVDVPLDLHDPHGLAALAIITAVVPGTVWCDLAADRSHLLIHVFDLEDEDAFIAMYKQRYELPLKEIFG</sequence>
<evidence type="ECO:0000256" key="3">
    <source>
        <dbReference type="ARBA" id="ARBA00022475"/>
    </source>
</evidence>
<evidence type="ECO:0000256" key="4">
    <source>
        <dbReference type="ARBA" id="ARBA00022692"/>
    </source>
</evidence>
<dbReference type="RefSeq" id="WP_187077344.1">
    <property type="nucleotide sequence ID" value="NZ_JACORT010000007.1"/>
</dbReference>
<gene>
    <name evidence="7" type="ORF">H8N03_16735</name>
</gene>
<dbReference type="Proteomes" id="UP000608513">
    <property type="component" value="Unassembled WGS sequence"/>
</dbReference>
<keyword evidence="3" id="KW-1003">Cell membrane</keyword>
<dbReference type="NCBIfam" id="NF006520">
    <property type="entry name" value="PRK08965.1-4"/>
    <property type="match status" value="1"/>
</dbReference>
<dbReference type="Pfam" id="PF01899">
    <property type="entry name" value="MNHE"/>
    <property type="match status" value="1"/>
</dbReference>
<reference evidence="7" key="1">
    <citation type="submission" date="2020-08" db="EMBL/GenBank/DDBJ databases">
        <title>Ramlibacter sp. USB13 16S ribosomal RNA gene genome sequencing and assembly.</title>
        <authorList>
            <person name="Kang M."/>
        </authorList>
    </citation>
    <scope>NUCLEOTIDE SEQUENCE</scope>
    <source>
        <strain evidence="7">USB13</strain>
    </source>
</reference>
<dbReference type="GO" id="GO:0005886">
    <property type="term" value="C:plasma membrane"/>
    <property type="evidence" value="ECO:0007669"/>
    <property type="project" value="UniProtKB-SubCell"/>
</dbReference>
<dbReference type="PIRSF" id="PIRSF019239">
    <property type="entry name" value="MrpE"/>
    <property type="match status" value="1"/>
</dbReference>
<keyword evidence="8" id="KW-1185">Reference proteome</keyword>
<organism evidence="7 8">
    <name type="scientific">Ramlibacter cellulosilyticus</name>
    <dbReference type="NCBI Taxonomy" id="2764187"/>
    <lineage>
        <taxon>Bacteria</taxon>
        <taxon>Pseudomonadati</taxon>
        <taxon>Pseudomonadota</taxon>
        <taxon>Betaproteobacteria</taxon>
        <taxon>Burkholderiales</taxon>
        <taxon>Comamonadaceae</taxon>
        <taxon>Ramlibacter</taxon>
    </lineage>
</organism>
<evidence type="ECO:0000256" key="1">
    <source>
        <dbReference type="ARBA" id="ARBA00004651"/>
    </source>
</evidence>
<dbReference type="AlphaFoldDB" id="A0A923MVN6"/>
<name>A0A923MVN6_9BURK</name>
<evidence type="ECO:0000313" key="8">
    <source>
        <dbReference type="Proteomes" id="UP000608513"/>
    </source>
</evidence>
<dbReference type="PANTHER" id="PTHR34584">
    <property type="entry name" value="NA(+)/H(+) ANTIPORTER SUBUNIT E1"/>
    <property type="match status" value="1"/>
</dbReference>
<keyword evidence="4" id="KW-0812">Transmembrane</keyword>
<comment type="similarity">
    <text evidence="2">Belongs to the CPA3 antiporters (TC 2.A.63) subunit E family.</text>
</comment>
<proteinExistence type="inferred from homology"/>
<dbReference type="GO" id="GO:0008324">
    <property type="term" value="F:monoatomic cation transmembrane transporter activity"/>
    <property type="evidence" value="ECO:0007669"/>
    <property type="project" value="InterPro"/>
</dbReference>
<comment type="caution">
    <text evidence="7">The sequence shown here is derived from an EMBL/GenBank/DDBJ whole genome shotgun (WGS) entry which is preliminary data.</text>
</comment>
<protein>
    <submittedName>
        <fullName evidence="7">Na+/H+ antiporter subunit E</fullName>
    </submittedName>
</protein>
<keyword evidence="5" id="KW-1133">Transmembrane helix</keyword>
<evidence type="ECO:0000256" key="5">
    <source>
        <dbReference type="ARBA" id="ARBA00022989"/>
    </source>
</evidence>
<evidence type="ECO:0000313" key="7">
    <source>
        <dbReference type="EMBL" id="MBC5784597.1"/>
    </source>
</evidence>
<dbReference type="NCBIfam" id="NF006518">
    <property type="entry name" value="PRK08965.1-2"/>
    <property type="match status" value="1"/>
</dbReference>
<dbReference type="InterPro" id="IPR002758">
    <property type="entry name" value="Cation_antiport_E"/>
</dbReference>
<dbReference type="EMBL" id="JACORT010000007">
    <property type="protein sequence ID" value="MBC5784597.1"/>
    <property type="molecule type" value="Genomic_DNA"/>
</dbReference>
<dbReference type="PANTHER" id="PTHR34584:SF1">
    <property type="entry name" value="NA(+)_H(+) ANTIPORTER SUBUNIT E1"/>
    <property type="match status" value="1"/>
</dbReference>
<evidence type="ECO:0000256" key="6">
    <source>
        <dbReference type="ARBA" id="ARBA00023136"/>
    </source>
</evidence>